<feature type="region of interest" description="Disordered" evidence="5">
    <location>
        <begin position="696"/>
        <end position="715"/>
    </location>
</feature>
<keyword evidence="10" id="KW-1185">Reference proteome</keyword>
<dbReference type="InterPro" id="IPR003661">
    <property type="entry name" value="HisK_dim/P_dom"/>
</dbReference>
<proteinExistence type="predicted"/>
<keyword evidence="6" id="KW-0812">Transmembrane</keyword>
<evidence type="ECO:0000256" key="4">
    <source>
        <dbReference type="PROSITE-ProRule" id="PRU00169"/>
    </source>
</evidence>
<accession>A0ABQ4NNU8</accession>
<dbReference type="Pfam" id="PF08448">
    <property type="entry name" value="PAS_4"/>
    <property type="match status" value="1"/>
</dbReference>
<dbReference type="Proteomes" id="UP000786693">
    <property type="component" value="Unassembled WGS sequence"/>
</dbReference>
<evidence type="ECO:0000313" key="9">
    <source>
        <dbReference type="EMBL" id="GIT96088.1"/>
    </source>
</evidence>
<dbReference type="Gene3D" id="3.40.50.2300">
    <property type="match status" value="1"/>
</dbReference>
<dbReference type="Gene3D" id="3.30.565.10">
    <property type="entry name" value="Histidine kinase-like ATPase, C-terminal domain"/>
    <property type="match status" value="1"/>
</dbReference>
<evidence type="ECO:0000256" key="3">
    <source>
        <dbReference type="ARBA" id="ARBA00022553"/>
    </source>
</evidence>
<dbReference type="Pfam" id="PF00072">
    <property type="entry name" value="Response_reg"/>
    <property type="match status" value="1"/>
</dbReference>
<dbReference type="InterPro" id="IPR001789">
    <property type="entry name" value="Sig_transdc_resp-reg_receiver"/>
</dbReference>
<dbReference type="InterPro" id="IPR004358">
    <property type="entry name" value="Sig_transdc_His_kin-like_C"/>
</dbReference>
<dbReference type="PROSITE" id="PS50109">
    <property type="entry name" value="HIS_KIN"/>
    <property type="match status" value="1"/>
</dbReference>
<dbReference type="SMART" id="SM00448">
    <property type="entry name" value="REC"/>
    <property type="match status" value="1"/>
</dbReference>
<organism evidence="9 10">
    <name type="scientific">Jannaschia pagri</name>
    <dbReference type="NCBI Taxonomy" id="2829797"/>
    <lineage>
        <taxon>Bacteria</taxon>
        <taxon>Pseudomonadati</taxon>
        <taxon>Pseudomonadota</taxon>
        <taxon>Alphaproteobacteria</taxon>
        <taxon>Rhodobacterales</taxon>
        <taxon>Roseobacteraceae</taxon>
        <taxon>Jannaschia</taxon>
    </lineage>
</organism>
<feature type="modified residue" description="4-aspartylphosphate" evidence="4">
    <location>
        <position position="778"/>
    </location>
</feature>
<dbReference type="CDD" id="cd00082">
    <property type="entry name" value="HisKA"/>
    <property type="match status" value="1"/>
</dbReference>
<keyword evidence="3 4" id="KW-0597">Phosphoprotein</keyword>
<feature type="transmembrane region" description="Helical" evidence="6">
    <location>
        <begin position="16"/>
        <end position="36"/>
    </location>
</feature>
<dbReference type="SUPFAM" id="SSF55874">
    <property type="entry name" value="ATPase domain of HSP90 chaperone/DNA topoisomerase II/histidine kinase"/>
    <property type="match status" value="1"/>
</dbReference>
<comment type="catalytic activity">
    <reaction evidence="1">
        <text>ATP + protein L-histidine = ADP + protein N-phospho-L-histidine.</text>
        <dbReference type="EC" id="2.7.13.3"/>
    </reaction>
</comment>
<dbReference type="Pfam" id="PF00512">
    <property type="entry name" value="HisKA"/>
    <property type="match status" value="1"/>
</dbReference>
<dbReference type="SMART" id="SM00387">
    <property type="entry name" value="HATPase_c"/>
    <property type="match status" value="1"/>
</dbReference>
<feature type="domain" description="Histidine kinase" evidence="7">
    <location>
        <begin position="395"/>
        <end position="618"/>
    </location>
</feature>
<keyword evidence="6" id="KW-1133">Transmembrane helix</keyword>
<dbReference type="SMART" id="SM00388">
    <property type="entry name" value="HisKA"/>
    <property type="match status" value="1"/>
</dbReference>
<dbReference type="EC" id="2.7.13.3" evidence="2"/>
<feature type="transmembrane region" description="Helical" evidence="6">
    <location>
        <begin position="42"/>
        <end position="64"/>
    </location>
</feature>
<reference evidence="9 10" key="1">
    <citation type="submission" date="2021-05" db="EMBL/GenBank/DDBJ databases">
        <title>Bacteria Genome sequencing.</title>
        <authorList>
            <person name="Takabe Y."/>
            <person name="Nakajima Y."/>
            <person name="Suzuki S."/>
            <person name="Shiozaki T."/>
        </authorList>
    </citation>
    <scope>NUCLEOTIDE SEQUENCE [LARGE SCALE GENOMIC DNA]</scope>
    <source>
        <strain evidence="9 10">AI_62</strain>
    </source>
</reference>
<dbReference type="Gene3D" id="1.10.287.130">
    <property type="match status" value="1"/>
</dbReference>
<protein>
    <recommendedName>
        <fullName evidence="2">histidine kinase</fullName>
        <ecNumber evidence="2">2.7.13.3</ecNumber>
    </recommendedName>
</protein>
<dbReference type="PANTHER" id="PTHR43065">
    <property type="entry name" value="SENSOR HISTIDINE KINASE"/>
    <property type="match status" value="1"/>
</dbReference>
<evidence type="ECO:0000256" key="6">
    <source>
        <dbReference type="SAM" id="Phobius"/>
    </source>
</evidence>
<dbReference type="EMBL" id="BPFH01000005">
    <property type="protein sequence ID" value="GIT96088.1"/>
    <property type="molecule type" value="Genomic_DNA"/>
</dbReference>
<dbReference type="PRINTS" id="PR00344">
    <property type="entry name" value="BCTRLSENSOR"/>
</dbReference>
<evidence type="ECO:0000259" key="8">
    <source>
        <dbReference type="PROSITE" id="PS50110"/>
    </source>
</evidence>
<keyword evidence="6" id="KW-0472">Membrane</keyword>
<evidence type="ECO:0000313" key="10">
    <source>
        <dbReference type="Proteomes" id="UP000786693"/>
    </source>
</evidence>
<dbReference type="InterPro" id="IPR011006">
    <property type="entry name" value="CheY-like_superfamily"/>
</dbReference>
<feature type="compositionally biased region" description="Polar residues" evidence="5">
    <location>
        <begin position="698"/>
        <end position="713"/>
    </location>
</feature>
<dbReference type="PANTHER" id="PTHR43065:SF42">
    <property type="entry name" value="TWO-COMPONENT SENSOR PPRA"/>
    <property type="match status" value="1"/>
</dbReference>
<evidence type="ECO:0000256" key="2">
    <source>
        <dbReference type="ARBA" id="ARBA00012438"/>
    </source>
</evidence>
<dbReference type="InterPro" id="IPR005467">
    <property type="entry name" value="His_kinase_dom"/>
</dbReference>
<dbReference type="SUPFAM" id="SSF52172">
    <property type="entry name" value="CheY-like"/>
    <property type="match status" value="1"/>
</dbReference>
<dbReference type="SUPFAM" id="SSF47384">
    <property type="entry name" value="Homodimeric domain of signal transducing histidine kinase"/>
    <property type="match status" value="1"/>
</dbReference>
<dbReference type="PROSITE" id="PS50110">
    <property type="entry name" value="RESPONSE_REGULATORY"/>
    <property type="match status" value="1"/>
</dbReference>
<dbReference type="InterPro" id="IPR013656">
    <property type="entry name" value="PAS_4"/>
</dbReference>
<dbReference type="InterPro" id="IPR036890">
    <property type="entry name" value="HATPase_C_sf"/>
</dbReference>
<comment type="caution">
    <text evidence="9">The sequence shown here is derived from an EMBL/GenBank/DDBJ whole genome shotgun (WGS) entry which is preliminary data.</text>
</comment>
<evidence type="ECO:0000256" key="1">
    <source>
        <dbReference type="ARBA" id="ARBA00000085"/>
    </source>
</evidence>
<dbReference type="Pfam" id="PF02518">
    <property type="entry name" value="HATPase_c"/>
    <property type="match status" value="1"/>
</dbReference>
<feature type="domain" description="Response regulatory" evidence="8">
    <location>
        <begin position="727"/>
        <end position="843"/>
    </location>
</feature>
<evidence type="ECO:0000259" key="7">
    <source>
        <dbReference type="PROSITE" id="PS50109"/>
    </source>
</evidence>
<evidence type="ECO:0000256" key="5">
    <source>
        <dbReference type="SAM" id="MobiDB-lite"/>
    </source>
</evidence>
<dbReference type="Gene3D" id="3.30.450.20">
    <property type="entry name" value="PAS domain"/>
    <property type="match status" value="1"/>
</dbReference>
<gene>
    <name evidence="9" type="ORF">JANAI62_27110</name>
</gene>
<sequence length="844" mass="91170">MDHVGHVAVLTRRLRMGSAVFIIVAIASGIAAYLSDVEATKVVLWASAVAMVVIVAGLHCLSLLNTFLSRRRLRIILDFLEHDAAAGFCTDDLGAIYGQNVSASDRFGSKVGETMARALDGLFANPDAVVHRLRHQADAGATAREDVVTRRGHVRVAVHRIPGGYLWRLEDLVDRPPRAADGVGLPVLTFGPSGTILFMNEVLRSKIGRRAKRIRDVFELVPLVNGGLNRIQTKTGWESVRLVLSDAVNGRQEVFVMPAGESNDGRVALDALPVALLRLDSTGRVVFANRSARDLLPAAADGEERRLAAMVEGLGRSVREWVGEAAMGRGLYRPEIVRVSDAATETFLQVTLGRPLEDDAGGLIAVLNDATELKTMEAQFVQSQKMQAIGQLAGGVAHDFNNLLTAISGHCDLLLLRHKEGDEDHADLTQITQNANRAAALVGQLLAFSRKQTLEMQQVDLRDTLGDLTHLLNRLVGERVRLRLEHDPALIPIRGDRRQLEQVLMNLVVNARDAMPNGGEIRIETECRYLDKPMTRDRVTVPPGQFVVVTVSDEGVGIPPDKLQRIFEPFFTTKRPGEGTGLGLSMAYGIVKQSGGYIFANSAPGQGATFSLYFPADSEPRVRDVSVGREFTVAGSARLALALDRGARGLPDQSDLDAVEKRPALSLVDPVVARAPDNADTLTEAVSAVVAEAAGQTPDASLNAPTSNASAASDLSEADTIVARRPVVLLVEDEAPVRAFASRALRLRGYTVLEAASAEDALETLEDKELDVDLFVTDVMMPGMDGPTWVREALKERPSVRTVFMSGYAQDALSETSAPVAHAVFLPKPFSLSDLTRTVEKVLA</sequence>
<name>A0ABQ4NNU8_9RHOB</name>
<dbReference type="InterPro" id="IPR003594">
    <property type="entry name" value="HATPase_dom"/>
</dbReference>
<dbReference type="InterPro" id="IPR036097">
    <property type="entry name" value="HisK_dim/P_sf"/>
</dbReference>